<dbReference type="InterPro" id="IPR036390">
    <property type="entry name" value="WH_DNA-bd_sf"/>
</dbReference>
<keyword evidence="3" id="KW-0238">DNA-binding</keyword>
<feature type="domain" description="HTH lysR-type" evidence="5">
    <location>
        <begin position="11"/>
        <end position="68"/>
    </location>
</feature>
<dbReference type="PRINTS" id="PR00039">
    <property type="entry name" value="HTHLYSR"/>
</dbReference>
<name>A0ABS3BBA5_9GAMM</name>
<evidence type="ECO:0000256" key="2">
    <source>
        <dbReference type="ARBA" id="ARBA00023015"/>
    </source>
</evidence>
<dbReference type="InterPro" id="IPR005119">
    <property type="entry name" value="LysR_subst-bd"/>
</dbReference>
<evidence type="ECO:0000256" key="4">
    <source>
        <dbReference type="ARBA" id="ARBA00023163"/>
    </source>
</evidence>
<evidence type="ECO:0000259" key="5">
    <source>
        <dbReference type="PROSITE" id="PS50931"/>
    </source>
</evidence>
<proteinExistence type="inferred from homology"/>
<comment type="caution">
    <text evidence="6">The sequence shown here is derived from an EMBL/GenBank/DDBJ whole genome shotgun (WGS) entry which is preliminary data.</text>
</comment>
<keyword evidence="2" id="KW-0805">Transcription regulation</keyword>
<keyword evidence="4" id="KW-0804">Transcription</keyword>
<dbReference type="SUPFAM" id="SSF53850">
    <property type="entry name" value="Periplasmic binding protein-like II"/>
    <property type="match status" value="1"/>
</dbReference>
<dbReference type="RefSeq" id="WP_206556830.1">
    <property type="nucleotide sequence ID" value="NZ_JAFKDB010000008.1"/>
</dbReference>
<dbReference type="SUPFAM" id="SSF46785">
    <property type="entry name" value="Winged helix' DNA-binding domain"/>
    <property type="match status" value="1"/>
</dbReference>
<dbReference type="Pfam" id="PF03466">
    <property type="entry name" value="LysR_substrate"/>
    <property type="match status" value="1"/>
</dbReference>
<reference evidence="6 7" key="1">
    <citation type="submission" date="2021-02" db="EMBL/GenBank/DDBJ databases">
        <title>PHA producing bacteria isolated from coastal sediment in Guangdong, Shenzhen.</title>
        <authorList>
            <person name="Zheng W."/>
            <person name="Yu S."/>
            <person name="Huang Y."/>
        </authorList>
    </citation>
    <scope>NUCLEOTIDE SEQUENCE [LARGE SCALE GENOMIC DNA]</scope>
    <source>
        <strain evidence="6 7">TN21-5</strain>
    </source>
</reference>
<dbReference type="Pfam" id="PF00126">
    <property type="entry name" value="HTH_1"/>
    <property type="match status" value="1"/>
</dbReference>
<dbReference type="InterPro" id="IPR000847">
    <property type="entry name" value="LysR_HTH_N"/>
</dbReference>
<dbReference type="InterPro" id="IPR036388">
    <property type="entry name" value="WH-like_DNA-bd_sf"/>
</dbReference>
<evidence type="ECO:0000256" key="1">
    <source>
        <dbReference type="ARBA" id="ARBA00009437"/>
    </source>
</evidence>
<dbReference type="Gene3D" id="1.10.10.10">
    <property type="entry name" value="Winged helix-like DNA-binding domain superfamily/Winged helix DNA-binding domain"/>
    <property type="match status" value="1"/>
</dbReference>
<keyword evidence="7" id="KW-1185">Reference proteome</keyword>
<accession>A0ABS3BBA5</accession>
<dbReference type="EMBL" id="JAFKDB010000008">
    <property type="protein sequence ID" value="MBN7769144.1"/>
    <property type="molecule type" value="Genomic_DNA"/>
</dbReference>
<dbReference type="Gene3D" id="3.40.190.10">
    <property type="entry name" value="Periplasmic binding protein-like II"/>
    <property type="match status" value="2"/>
</dbReference>
<organism evidence="6 7">
    <name type="scientific">Marinobacter daepoensis</name>
    <dbReference type="NCBI Taxonomy" id="262077"/>
    <lineage>
        <taxon>Bacteria</taxon>
        <taxon>Pseudomonadati</taxon>
        <taxon>Pseudomonadota</taxon>
        <taxon>Gammaproteobacteria</taxon>
        <taxon>Pseudomonadales</taxon>
        <taxon>Marinobacteraceae</taxon>
        <taxon>Marinobacter</taxon>
    </lineage>
</organism>
<dbReference type="PANTHER" id="PTHR30579">
    <property type="entry name" value="TRANSCRIPTIONAL REGULATOR"/>
    <property type="match status" value="1"/>
</dbReference>
<gene>
    <name evidence="6" type="ORF">JYP53_04390</name>
</gene>
<evidence type="ECO:0000313" key="7">
    <source>
        <dbReference type="Proteomes" id="UP000664344"/>
    </source>
</evidence>
<sequence>MMTRDNPVRLLDLVLLKTFVSVVEQEGFTAAANQLHLAQSTVSAHIRRLEEALGCQLLQRGQMAAHPTQAGERLLAHARHMLRQNTLAWQDVWQQRLHGVVRLGIPDDYLVYLPKALAEFEERYPGVELEVRCGLSVDLIQEVQSGALDLAVVTRQPSSPGGELLCRESMVWACSSGYRPQSRSPLPLAVSRQGVCVFRDRAIAALEAAGIAWRIAYASASLSGLSAAVRAGLAVTVLTPSMAGPDLRLLGVEDGLPELPKTEITLHRRPGTLTEAAEQLAQQLKAHVKARSELDTTTWQDGVASGE</sequence>
<dbReference type="Proteomes" id="UP000664344">
    <property type="component" value="Unassembled WGS sequence"/>
</dbReference>
<dbReference type="PANTHER" id="PTHR30579:SF7">
    <property type="entry name" value="HTH-TYPE TRANSCRIPTIONAL REGULATOR LRHA-RELATED"/>
    <property type="match status" value="1"/>
</dbReference>
<dbReference type="InterPro" id="IPR050176">
    <property type="entry name" value="LTTR"/>
</dbReference>
<protein>
    <submittedName>
        <fullName evidence="6">LysR family transcriptional regulator</fullName>
    </submittedName>
</protein>
<dbReference type="PROSITE" id="PS50931">
    <property type="entry name" value="HTH_LYSR"/>
    <property type="match status" value="1"/>
</dbReference>
<comment type="similarity">
    <text evidence="1">Belongs to the LysR transcriptional regulatory family.</text>
</comment>
<evidence type="ECO:0000313" key="6">
    <source>
        <dbReference type="EMBL" id="MBN7769144.1"/>
    </source>
</evidence>
<evidence type="ECO:0000256" key="3">
    <source>
        <dbReference type="ARBA" id="ARBA00023125"/>
    </source>
</evidence>